<sequence length="125" mass="14717">MALDVEVKKLITYSDFQLVTNQVESKYEVKEERMKEYLQENRYQPASKLSAPSNPRTKNTKVDYLARLPNFLVDCNTRTITVRTFVKNPLRADIAVMQVETDWRKPLLDYLTQVFSKLMRQKQPA</sequence>
<accession>A0AAW2VFA4</accession>
<reference evidence="1" key="2">
    <citation type="journal article" date="2024" name="Plant">
        <title>Genomic evolution and insights into agronomic trait innovations of Sesamum species.</title>
        <authorList>
            <person name="Miao H."/>
            <person name="Wang L."/>
            <person name="Qu L."/>
            <person name="Liu H."/>
            <person name="Sun Y."/>
            <person name="Le M."/>
            <person name="Wang Q."/>
            <person name="Wei S."/>
            <person name="Zheng Y."/>
            <person name="Lin W."/>
            <person name="Duan Y."/>
            <person name="Cao H."/>
            <person name="Xiong S."/>
            <person name="Wang X."/>
            <person name="Wei L."/>
            <person name="Li C."/>
            <person name="Ma Q."/>
            <person name="Ju M."/>
            <person name="Zhao R."/>
            <person name="Li G."/>
            <person name="Mu C."/>
            <person name="Tian Q."/>
            <person name="Mei H."/>
            <person name="Zhang T."/>
            <person name="Gao T."/>
            <person name="Zhang H."/>
        </authorList>
    </citation>
    <scope>NUCLEOTIDE SEQUENCE</scope>
    <source>
        <strain evidence="1">KEN1</strain>
    </source>
</reference>
<comment type="caution">
    <text evidence="1">The sequence shown here is derived from an EMBL/GenBank/DDBJ whole genome shotgun (WGS) entry which is preliminary data.</text>
</comment>
<reference evidence="1" key="1">
    <citation type="submission" date="2020-06" db="EMBL/GenBank/DDBJ databases">
        <authorList>
            <person name="Li T."/>
            <person name="Hu X."/>
            <person name="Zhang T."/>
            <person name="Song X."/>
            <person name="Zhang H."/>
            <person name="Dai N."/>
            <person name="Sheng W."/>
            <person name="Hou X."/>
            <person name="Wei L."/>
        </authorList>
    </citation>
    <scope>NUCLEOTIDE SEQUENCE</scope>
    <source>
        <strain evidence="1">KEN1</strain>
        <tissue evidence="1">Leaf</tissue>
    </source>
</reference>
<evidence type="ECO:0000313" key="1">
    <source>
        <dbReference type="EMBL" id="KAL0427640.1"/>
    </source>
</evidence>
<dbReference type="AlphaFoldDB" id="A0AAW2VFA4"/>
<name>A0AAW2VFA4_9LAMI</name>
<dbReference type="Gene3D" id="3.30.420.10">
    <property type="entry name" value="Ribonuclease H-like superfamily/Ribonuclease H"/>
    <property type="match status" value="1"/>
</dbReference>
<gene>
    <name evidence="1" type="ORF">Slati_2938800</name>
</gene>
<organism evidence="1">
    <name type="scientific">Sesamum latifolium</name>
    <dbReference type="NCBI Taxonomy" id="2727402"/>
    <lineage>
        <taxon>Eukaryota</taxon>
        <taxon>Viridiplantae</taxon>
        <taxon>Streptophyta</taxon>
        <taxon>Embryophyta</taxon>
        <taxon>Tracheophyta</taxon>
        <taxon>Spermatophyta</taxon>
        <taxon>Magnoliopsida</taxon>
        <taxon>eudicotyledons</taxon>
        <taxon>Gunneridae</taxon>
        <taxon>Pentapetalae</taxon>
        <taxon>asterids</taxon>
        <taxon>lamiids</taxon>
        <taxon>Lamiales</taxon>
        <taxon>Pedaliaceae</taxon>
        <taxon>Sesamum</taxon>
    </lineage>
</organism>
<protein>
    <submittedName>
        <fullName evidence="1">Uncharacterized protein</fullName>
    </submittedName>
</protein>
<dbReference type="GO" id="GO:0003676">
    <property type="term" value="F:nucleic acid binding"/>
    <property type="evidence" value="ECO:0007669"/>
    <property type="project" value="InterPro"/>
</dbReference>
<proteinExistence type="predicted"/>
<dbReference type="InterPro" id="IPR036397">
    <property type="entry name" value="RNaseH_sf"/>
</dbReference>
<dbReference type="EMBL" id="JACGWN010000010">
    <property type="protein sequence ID" value="KAL0427640.1"/>
    <property type="molecule type" value="Genomic_DNA"/>
</dbReference>